<evidence type="ECO:0000256" key="2">
    <source>
        <dbReference type="ARBA" id="ARBA00022723"/>
    </source>
</evidence>
<evidence type="ECO:0000256" key="4">
    <source>
        <dbReference type="ARBA" id="ARBA00023014"/>
    </source>
</evidence>
<organism evidence="6 7">
    <name type="scientific">Actinomadura rugatobispora</name>
    <dbReference type="NCBI Taxonomy" id="1994"/>
    <lineage>
        <taxon>Bacteria</taxon>
        <taxon>Bacillati</taxon>
        <taxon>Actinomycetota</taxon>
        <taxon>Actinomycetes</taxon>
        <taxon>Streptosporangiales</taxon>
        <taxon>Thermomonosporaceae</taxon>
        <taxon>Actinomadura</taxon>
    </lineage>
</organism>
<dbReference type="SUPFAM" id="SSF50022">
    <property type="entry name" value="ISP domain"/>
    <property type="match status" value="1"/>
</dbReference>
<dbReference type="PROSITE" id="PS51296">
    <property type="entry name" value="RIESKE"/>
    <property type="match status" value="1"/>
</dbReference>
<reference evidence="7" key="1">
    <citation type="journal article" date="2019" name="Int. J. Syst. Evol. Microbiol.">
        <title>The Global Catalogue of Microorganisms (GCM) 10K type strain sequencing project: providing services to taxonomists for standard genome sequencing and annotation.</title>
        <authorList>
            <consortium name="The Broad Institute Genomics Platform"/>
            <consortium name="The Broad Institute Genome Sequencing Center for Infectious Disease"/>
            <person name="Wu L."/>
            <person name="Ma J."/>
        </authorList>
    </citation>
    <scope>NUCLEOTIDE SEQUENCE [LARGE SCALE GENOMIC DNA]</scope>
    <source>
        <strain evidence="7">KCTC 42087</strain>
    </source>
</reference>
<evidence type="ECO:0000313" key="7">
    <source>
        <dbReference type="Proteomes" id="UP001596074"/>
    </source>
</evidence>
<evidence type="ECO:0000313" key="6">
    <source>
        <dbReference type="EMBL" id="MFC5749346.1"/>
    </source>
</evidence>
<dbReference type="EMBL" id="JBHSON010000042">
    <property type="protein sequence ID" value="MFC5749346.1"/>
    <property type="molecule type" value="Genomic_DNA"/>
</dbReference>
<dbReference type="Pfam" id="PF00355">
    <property type="entry name" value="Rieske"/>
    <property type="match status" value="1"/>
</dbReference>
<dbReference type="InterPro" id="IPR017941">
    <property type="entry name" value="Rieske_2Fe-2S"/>
</dbReference>
<evidence type="ECO:0000259" key="5">
    <source>
        <dbReference type="PROSITE" id="PS51296"/>
    </source>
</evidence>
<dbReference type="Gene3D" id="2.102.10.10">
    <property type="entry name" value="Rieske [2Fe-2S] iron-sulphur domain"/>
    <property type="match status" value="1"/>
</dbReference>
<gene>
    <name evidence="6" type="ORF">ACFPZN_27310</name>
</gene>
<evidence type="ECO:0000256" key="3">
    <source>
        <dbReference type="ARBA" id="ARBA00023004"/>
    </source>
</evidence>
<keyword evidence="7" id="KW-1185">Reference proteome</keyword>
<protein>
    <submittedName>
        <fullName evidence="6">Rieske (2Fe-2S) protein</fullName>
    </submittedName>
</protein>
<comment type="caution">
    <text evidence="6">The sequence shown here is derived from an EMBL/GenBank/DDBJ whole genome shotgun (WGS) entry which is preliminary data.</text>
</comment>
<evidence type="ECO:0000256" key="1">
    <source>
        <dbReference type="ARBA" id="ARBA00022714"/>
    </source>
</evidence>
<name>A0ABW1A490_9ACTN</name>
<dbReference type="PANTHER" id="PTHR21496:SF23">
    <property type="entry name" value="3-PHENYLPROPIONATE_CINNAMIC ACID DIOXYGENASE FERREDOXIN SUBUNIT"/>
    <property type="match status" value="1"/>
</dbReference>
<sequence length="121" mass="13368">MTTTDQWVEAARLADVRRRKRLAVTVAGRDIALFLVGETVYALDDVCVHKQRRLTRGTLLYGRVICPGHQWKIDPATGEIEDREECQPTYPVRVEAGVVYVDPGARVPAAPAAAAVPDEEL</sequence>
<keyword evidence="2" id="KW-0479">Metal-binding</keyword>
<keyword evidence="4" id="KW-0411">Iron-sulfur</keyword>
<keyword evidence="1" id="KW-0001">2Fe-2S</keyword>
<proteinExistence type="predicted"/>
<keyword evidence="3" id="KW-0408">Iron</keyword>
<dbReference type="RefSeq" id="WP_378285067.1">
    <property type="nucleotide sequence ID" value="NZ_JBHSON010000042.1"/>
</dbReference>
<dbReference type="PANTHER" id="PTHR21496">
    <property type="entry name" value="FERREDOXIN-RELATED"/>
    <property type="match status" value="1"/>
</dbReference>
<dbReference type="InterPro" id="IPR036922">
    <property type="entry name" value="Rieske_2Fe-2S_sf"/>
</dbReference>
<accession>A0ABW1A490</accession>
<dbReference type="Proteomes" id="UP001596074">
    <property type="component" value="Unassembled WGS sequence"/>
</dbReference>
<feature type="domain" description="Rieske" evidence="5">
    <location>
        <begin position="8"/>
        <end position="101"/>
    </location>
</feature>